<dbReference type="EMBL" id="JAPFFF010000009">
    <property type="protein sequence ID" value="KAK8882839.1"/>
    <property type="molecule type" value="Genomic_DNA"/>
</dbReference>
<dbReference type="Proteomes" id="UP001470230">
    <property type="component" value="Unassembled WGS sequence"/>
</dbReference>
<proteinExistence type="predicted"/>
<keyword evidence="2" id="KW-1185">Reference proteome</keyword>
<organism evidence="1 2">
    <name type="scientific">Tritrichomonas musculus</name>
    <dbReference type="NCBI Taxonomy" id="1915356"/>
    <lineage>
        <taxon>Eukaryota</taxon>
        <taxon>Metamonada</taxon>
        <taxon>Parabasalia</taxon>
        <taxon>Tritrichomonadida</taxon>
        <taxon>Tritrichomonadidae</taxon>
        <taxon>Tritrichomonas</taxon>
    </lineage>
</organism>
<reference evidence="1 2" key="1">
    <citation type="submission" date="2024-04" db="EMBL/GenBank/DDBJ databases">
        <title>Tritrichomonas musculus Genome.</title>
        <authorList>
            <person name="Alves-Ferreira E."/>
            <person name="Grigg M."/>
            <person name="Lorenzi H."/>
            <person name="Galac M."/>
        </authorList>
    </citation>
    <scope>NUCLEOTIDE SEQUENCE [LARGE SCALE GENOMIC DNA]</scope>
    <source>
        <strain evidence="1 2">EAF2021</strain>
    </source>
</reference>
<evidence type="ECO:0000313" key="2">
    <source>
        <dbReference type="Proteomes" id="UP001470230"/>
    </source>
</evidence>
<gene>
    <name evidence="1" type="ORF">M9Y10_045482</name>
</gene>
<evidence type="ECO:0000313" key="1">
    <source>
        <dbReference type="EMBL" id="KAK8882839.1"/>
    </source>
</evidence>
<comment type="caution">
    <text evidence="1">The sequence shown here is derived from an EMBL/GenBank/DDBJ whole genome shotgun (WGS) entry which is preliminary data.</text>
</comment>
<protein>
    <submittedName>
        <fullName evidence="1">Uncharacterized protein</fullName>
    </submittedName>
</protein>
<accession>A0ABR2JVD6</accession>
<name>A0ABR2JVD6_9EUKA</name>
<sequence length="283" mass="32243">MGRRKLGQPRVHRIVIMDQYANEIESHELDESGRLKEKITNTKKTRTVNLLPNNNNFQGNPNQMMPRQDHPRLQQPFLNLPSVGIQKISPAEYSAHLKNNTKINPLQNLNEQQLKNDNFNIPPVVLLSNSSLNTNNEVSDKLPQQIHNSIEPMNPQIANSFKNIPQPQISPKVSDNMASNFSQNVNHIIKQEENATQVFENANNQPIFNSIPIPIVKPSNPIAPSFLVDKKMLIAPNNAILNNNGYGFRSFTFTNSFFNHLEYQKIFELPEDPSIPLFIIEKP</sequence>